<feature type="compositionally biased region" description="Polar residues" evidence="11">
    <location>
        <begin position="644"/>
        <end position="657"/>
    </location>
</feature>
<evidence type="ECO:0000313" key="13">
    <source>
        <dbReference type="EMBL" id="CAI7994527.1"/>
    </source>
</evidence>
<evidence type="ECO:0000313" key="14">
    <source>
        <dbReference type="Proteomes" id="UP001174909"/>
    </source>
</evidence>
<dbReference type="FunFam" id="3.30.465.10:FF:000017">
    <property type="entry name" value="Xanthine dehydrogenase, FAD binding subunit"/>
    <property type="match status" value="1"/>
</dbReference>
<dbReference type="Pfam" id="PF05192">
    <property type="entry name" value="MutS_III"/>
    <property type="match status" value="1"/>
</dbReference>
<feature type="compositionally biased region" description="Polar residues" evidence="11">
    <location>
        <begin position="779"/>
        <end position="801"/>
    </location>
</feature>
<dbReference type="InterPro" id="IPR027417">
    <property type="entry name" value="P-loop_NTPase"/>
</dbReference>
<accession>A0AA35VVT1</accession>
<feature type="compositionally biased region" description="Basic residues" evidence="11">
    <location>
        <begin position="703"/>
        <end position="722"/>
    </location>
</feature>
<feature type="compositionally biased region" description="Low complexity" evidence="11">
    <location>
        <begin position="723"/>
        <end position="754"/>
    </location>
</feature>
<dbReference type="InterPro" id="IPR016167">
    <property type="entry name" value="FAD-bd_PCMH_sub1"/>
</dbReference>
<evidence type="ECO:0000256" key="1">
    <source>
        <dbReference type="ARBA" id="ARBA00006271"/>
    </source>
</evidence>
<keyword evidence="14" id="KW-1185">Reference proteome</keyword>
<dbReference type="SUPFAM" id="SSF53150">
    <property type="entry name" value="DNA repair protein MutS, domain II"/>
    <property type="match status" value="1"/>
</dbReference>
<dbReference type="GO" id="GO:0006298">
    <property type="term" value="P:mismatch repair"/>
    <property type="evidence" value="ECO:0007669"/>
    <property type="project" value="InterPro"/>
</dbReference>
<comment type="similarity">
    <text evidence="1 10">Belongs to the DNA mismatch repair MutS family.</text>
</comment>
<dbReference type="InterPro" id="IPR007696">
    <property type="entry name" value="DNA_mismatch_repair_MutS_core"/>
</dbReference>
<keyword evidence="4 10" id="KW-0227">DNA damage</keyword>
<evidence type="ECO:0000256" key="3">
    <source>
        <dbReference type="ARBA" id="ARBA00022741"/>
    </source>
</evidence>
<keyword evidence="5" id="KW-0274">FAD</keyword>
<dbReference type="Gene3D" id="1.10.1420.10">
    <property type="match status" value="2"/>
</dbReference>
<dbReference type="Pfam" id="PF05188">
    <property type="entry name" value="MutS_II"/>
    <property type="match status" value="1"/>
</dbReference>
<protein>
    <submittedName>
        <fullName evidence="13">DNA mismatch repair protein MutS</fullName>
    </submittedName>
</protein>
<dbReference type="GO" id="GO:0005829">
    <property type="term" value="C:cytosol"/>
    <property type="evidence" value="ECO:0007669"/>
    <property type="project" value="TreeGrafter"/>
</dbReference>
<dbReference type="Gene3D" id="3.30.43.10">
    <property type="entry name" value="Uridine Diphospho-n-acetylenolpyruvylglucosamine Reductase, domain 2"/>
    <property type="match status" value="1"/>
</dbReference>
<evidence type="ECO:0000256" key="8">
    <source>
        <dbReference type="ARBA" id="ARBA00023125"/>
    </source>
</evidence>
<dbReference type="Gene3D" id="3.40.50.300">
    <property type="entry name" value="P-loop containing nucleotide triphosphate hydrolases"/>
    <property type="match status" value="1"/>
</dbReference>
<sequence>MCGVPVVSAEGYLQRLIRKGFKVAVCEQVEDPAEARKRGAKAVVRREVIRLLTPGTLSEDALLDARAANYLAALAQAEGALALAWAEMSTGEFAVMGVLESSLPATLARFEPGELLRRALFEVFAEWKAVLTPQPRSLFDSVAAGRALAAFYGIASLDGLGSFSRAELAAAGAVLGYLRLTQKGQLPRLARLRSTAAGAAMAIDAATRRNLELTATLEGGAAGSLLAGIDRTVSGAGARLLRARLTAPLTDPDAIAERLDSVGFLVEAEGARHGLRERLRRCPDMERALSRLSLGRGGPRDLAAVRDALGQIPAIRDAFDAAPPPALAASLKALGHHQTLVDRLTRALVESPPPGIRDGGIIARGYDTALDEVVELRDHSRRLVGGLEARYRSETGVGALKVRHNNVLGYYVEVPPQRAKALPEAFIHRQTLASAVRYTTVELGELEARINGAAEKALALEQAHFDDLRADVVRRADDIARAAGALAVLDVAQGLALLAVERRYVRPVVDRTLAFEIRGGRHPVVEAMGAGGDTPFVPNDCELGDAGRIWLVTGPNMAGKSTFLRQNALIAVLAQMGSFVPADEARIGVVDRLFSRVGAADDLARGRSTFMVEMVETAAILNQAGERALVISMRSGGAPPPMTGSRSPGPQSSTCTIATAAGRSSRPIITSSRRLPKSSTGSPATPCGSRNGRARSCSCTRWRTGRGRSFLRHPRGAPRRLARSGACPRRGGAGAARTGRQSQCCRPARQRPAALPGPPAGGAQPRRNRRPIRCGLASPRSTPTTSPRGMRWSSSTRSAPGSGTMRPRTDPQPCAGIRSGPFGSTAGSREAMKPAPFAYECPSDVAEAVALLAAHGGDARPLAGGQSLVPLLNFRLARPAVLVDLNRIEALARITVEDGALRLGAMARQASVETDARVARGWPLLTEAIGHIAHPQIRNRGTVGGSLAHNDPAAELPAVMLALDAEMSAQGPQGQRTIAARDFFAGTMETALGADELLTEIAVPALPEGTGWGFQEAARRQGDFALVAVAILSKANWLRADRRPRRGHRDRRRARAHAFSGGCPD</sequence>
<dbReference type="SMART" id="SM00533">
    <property type="entry name" value="MUTSd"/>
    <property type="match status" value="1"/>
</dbReference>
<name>A0AA35VVT1_GEOBA</name>
<keyword evidence="2" id="KW-0285">Flavoprotein</keyword>
<feature type="domain" description="FAD-binding PCMH-type" evidence="12">
    <location>
        <begin position="832"/>
        <end position="1008"/>
    </location>
</feature>
<dbReference type="InterPro" id="IPR036678">
    <property type="entry name" value="MutS_con_dom_sf"/>
</dbReference>
<dbReference type="EMBL" id="CASHTH010000217">
    <property type="protein sequence ID" value="CAI7994527.1"/>
    <property type="molecule type" value="Genomic_DNA"/>
</dbReference>
<feature type="compositionally biased region" description="Low complexity" evidence="11">
    <location>
        <begin position="663"/>
        <end position="673"/>
    </location>
</feature>
<dbReference type="InterPro" id="IPR036318">
    <property type="entry name" value="FAD-bd_PCMH-like_sf"/>
</dbReference>
<dbReference type="GO" id="GO:0140664">
    <property type="term" value="F:ATP-dependent DNA damage sensor activity"/>
    <property type="evidence" value="ECO:0007669"/>
    <property type="project" value="InterPro"/>
</dbReference>
<evidence type="ECO:0000256" key="11">
    <source>
        <dbReference type="SAM" id="MobiDB-lite"/>
    </source>
</evidence>
<dbReference type="GO" id="GO:0030983">
    <property type="term" value="F:mismatched DNA binding"/>
    <property type="evidence" value="ECO:0007669"/>
    <property type="project" value="InterPro"/>
</dbReference>
<dbReference type="Gene3D" id="3.30.420.110">
    <property type="entry name" value="MutS, connector domain"/>
    <property type="match status" value="1"/>
</dbReference>
<organism evidence="13 14">
    <name type="scientific">Geodia barretti</name>
    <name type="common">Barrett's horny sponge</name>
    <dbReference type="NCBI Taxonomy" id="519541"/>
    <lineage>
        <taxon>Eukaryota</taxon>
        <taxon>Metazoa</taxon>
        <taxon>Porifera</taxon>
        <taxon>Demospongiae</taxon>
        <taxon>Heteroscleromorpha</taxon>
        <taxon>Tetractinellida</taxon>
        <taxon>Astrophorina</taxon>
        <taxon>Geodiidae</taxon>
        <taxon>Geodia</taxon>
    </lineage>
</organism>
<dbReference type="AlphaFoldDB" id="A0AA35VVT1"/>
<evidence type="ECO:0000256" key="4">
    <source>
        <dbReference type="ARBA" id="ARBA00022763"/>
    </source>
</evidence>
<keyword evidence="7" id="KW-0560">Oxidoreductase</keyword>
<dbReference type="SUPFAM" id="SSF55271">
    <property type="entry name" value="DNA repair protein MutS, domain I"/>
    <property type="match status" value="1"/>
</dbReference>
<evidence type="ECO:0000256" key="10">
    <source>
        <dbReference type="RuleBase" id="RU003756"/>
    </source>
</evidence>
<dbReference type="InterPro" id="IPR016151">
    <property type="entry name" value="DNA_mismatch_repair_MutS_N"/>
</dbReference>
<dbReference type="PANTHER" id="PTHR11361">
    <property type="entry name" value="DNA MISMATCH REPAIR PROTEIN MUTS FAMILY MEMBER"/>
    <property type="match status" value="1"/>
</dbReference>
<keyword evidence="8 10" id="KW-0238">DNA-binding</keyword>
<evidence type="ECO:0000256" key="7">
    <source>
        <dbReference type="ARBA" id="ARBA00023002"/>
    </source>
</evidence>
<feature type="region of interest" description="Disordered" evidence="11">
    <location>
        <begin position="634"/>
        <end position="829"/>
    </location>
</feature>
<feature type="compositionally biased region" description="Basic residues" evidence="11">
    <location>
        <begin position="1043"/>
        <end position="1056"/>
    </location>
</feature>
<dbReference type="GO" id="GO:0016491">
    <property type="term" value="F:oxidoreductase activity"/>
    <property type="evidence" value="ECO:0007669"/>
    <property type="project" value="UniProtKB-KW"/>
</dbReference>
<evidence type="ECO:0000256" key="9">
    <source>
        <dbReference type="ARBA" id="ARBA00023204"/>
    </source>
</evidence>
<evidence type="ECO:0000256" key="6">
    <source>
        <dbReference type="ARBA" id="ARBA00022840"/>
    </source>
</evidence>
<dbReference type="SUPFAM" id="SSF52540">
    <property type="entry name" value="P-loop containing nucleoside triphosphate hydrolases"/>
    <property type="match status" value="1"/>
</dbReference>
<keyword evidence="9 10" id="KW-0234">DNA repair</keyword>
<keyword evidence="3 10" id="KW-0547">Nucleotide-binding</keyword>
<dbReference type="InterPro" id="IPR045076">
    <property type="entry name" value="MutS"/>
</dbReference>
<comment type="function">
    <text evidence="10">Component of the post-replicative DNA mismatch repair system (MMR).</text>
</comment>
<proteinExistence type="inferred from homology"/>
<keyword evidence="6" id="KW-0067">ATP-binding</keyword>
<dbReference type="PROSITE" id="PS51387">
    <property type="entry name" value="FAD_PCMH"/>
    <property type="match status" value="1"/>
</dbReference>
<evidence type="ECO:0000256" key="5">
    <source>
        <dbReference type="ARBA" id="ARBA00022827"/>
    </source>
</evidence>
<dbReference type="NCBIfam" id="NF003810">
    <property type="entry name" value="PRK05399.1"/>
    <property type="match status" value="1"/>
</dbReference>
<comment type="caution">
    <text evidence="13">The sequence shown here is derived from an EMBL/GenBank/DDBJ whole genome shotgun (WGS) entry which is preliminary data.</text>
</comment>
<dbReference type="SMART" id="SM00534">
    <property type="entry name" value="MUTSac"/>
    <property type="match status" value="1"/>
</dbReference>
<dbReference type="InterPro" id="IPR036187">
    <property type="entry name" value="DNA_mismatch_repair_MutS_sf"/>
</dbReference>
<dbReference type="InterPro" id="IPR016166">
    <property type="entry name" value="FAD-bd_PCMH"/>
</dbReference>
<dbReference type="InterPro" id="IPR016169">
    <property type="entry name" value="FAD-bd_PCMH_sub2"/>
</dbReference>
<dbReference type="Pfam" id="PF01624">
    <property type="entry name" value="MutS_I"/>
    <property type="match status" value="1"/>
</dbReference>
<dbReference type="InterPro" id="IPR000432">
    <property type="entry name" value="DNA_mismatch_repair_MutS_C"/>
</dbReference>
<dbReference type="InterPro" id="IPR007860">
    <property type="entry name" value="DNA_mmatch_repair_MutS_con_dom"/>
</dbReference>
<dbReference type="InterPro" id="IPR007695">
    <property type="entry name" value="DNA_mismatch_repair_MutS-lik_N"/>
</dbReference>
<dbReference type="SUPFAM" id="SSF56176">
    <property type="entry name" value="FAD-binding/transporter-associated domain-like"/>
    <property type="match status" value="1"/>
</dbReference>
<dbReference type="GO" id="GO:0071949">
    <property type="term" value="F:FAD binding"/>
    <property type="evidence" value="ECO:0007669"/>
    <property type="project" value="InterPro"/>
</dbReference>
<gene>
    <name evidence="13" type="ORF">GBAR_LOCUS1476</name>
</gene>
<dbReference type="GO" id="GO:0005524">
    <property type="term" value="F:ATP binding"/>
    <property type="evidence" value="ECO:0007669"/>
    <property type="project" value="UniProtKB-KW"/>
</dbReference>
<dbReference type="Gene3D" id="3.40.1170.10">
    <property type="entry name" value="DNA repair protein MutS, domain I"/>
    <property type="match status" value="1"/>
</dbReference>
<dbReference type="Gene3D" id="3.30.465.10">
    <property type="match status" value="1"/>
</dbReference>
<feature type="region of interest" description="Disordered" evidence="11">
    <location>
        <begin position="1043"/>
        <end position="1065"/>
    </location>
</feature>
<dbReference type="Proteomes" id="UP001174909">
    <property type="component" value="Unassembled WGS sequence"/>
</dbReference>
<dbReference type="PANTHER" id="PTHR11361:SF34">
    <property type="entry name" value="DNA MISMATCH REPAIR PROTEIN MSH1, MITOCHONDRIAL"/>
    <property type="match status" value="1"/>
</dbReference>
<dbReference type="Pfam" id="PF05190">
    <property type="entry name" value="MutS_IV"/>
    <property type="match status" value="1"/>
</dbReference>
<dbReference type="InterPro" id="IPR002346">
    <property type="entry name" value="Mopterin_DH_FAD-bd"/>
</dbReference>
<reference evidence="13" key="1">
    <citation type="submission" date="2023-03" db="EMBL/GenBank/DDBJ databases">
        <authorList>
            <person name="Steffen K."/>
            <person name="Cardenas P."/>
        </authorList>
    </citation>
    <scope>NUCLEOTIDE SEQUENCE</scope>
</reference>
<dbReference type="SUPFAM" id="SSF48334">
    <property type="entry name" value="DNA repair protein MutS, domain III"/>
    <property type="match status" value="1"/>
</dbReference>
<dbReference type="Pfam" id="PF00488">
    <property type="entry name" value="MutS_V"/>
    <property type="match status" value="1"/>
</dbReference>
<dbReference type="InterPro" id="IPR007861">
    <property type="entry name" value="DNA_mismatch_repair_MutS_clamp"/>
</dbReference>
<dbReference type="Pfam" id="PF00941">
    <property type="entry name" value="FAD_binding_5"/>
    <property type="match status" value="1"/>
</dbReference>
<evidence type="ECO:0000256" key="2">
    <source>
        <dbReference type="ARBA" id="ARBA00022630"/>
    </source>
</evidence>
<evidence type="ECO:0000259" key="12">
    <source>
        <dbReference type="PROSITE" id="PS51387"/>
    </source>
</evidence>